<dbReference type="Gene3D" id="3.40.190.10">
    <property type="entry name" value="Periplasmic binding protein-like II"/>
    <property type="match status" value="2"/>
</dbReference>
<evidence type="ECO:0000313" key="5">
    <source>
        <dbReference type="Proteomes" id="UP000317214"/>
    </source>
</evidence>
<name>A0A4Y6V7E5_9PROT</name>
<evidence type="ECO:0000313" key="4">
    <source>
        <dbReference type="EMBL" id="QDH24600.1"/>
    </source>
</evidence>
<protein>
    <submittedName>
        <fullName evidence="4">Phosphate-binding protein</fullName>
    </submittedName>
</protein>
<gene>
    <name evidence="4" type="ORF">D5366_04370</name>
</gene>
<dbReference type="InterPro" id="IPR050811">
    <property type="entry name" value="Phosphate_ABC_transporter"/>
</dbReference>
<dbReference type="AlphaFoldDB" id="A0A4Y6V7E5"/>
<dbReference type="OrthoDB" id="9783488at2"/>
<organism evidence="4 5">
    <name type="scientific">Neokomagataea tanensis</name>
    <dbReference type="NCBI Taxonomy" id="661191"/>
    <lineage>
        <taxon>Bacteria</taxon>
        <taxon>Pseudomonadati</taxon>
        <taxon>Pseudomonadota</taxon>
        <taxon>Alphaproteobacteria</taxon>
        <taxon>Acetobacterales</taxon>
        <taxon>Acetobacteraceae</taxon>
        <taxon>Neokomagataea</taxon>
    </lineage>
</organism>
<dbReference type="RefSeq" id="WP_141492443.1">
    <property type="nucleotide sequence ID" value="NZ_CP032485.1"/>
</dbReference>
<dbReference type="KEGG" id="ntn:D5366_04370"/>
<dbReference type="Pfam" id="PF12849">
    <property type="entry name" value="PBP_like_2"/>
    <property type="match status" value="1"/>
</dbReference>
<keyword evidence="5" id="KW-1185">Reference proteome</keyword>
<reference evidence="4 5" key="1">
    <citation type="submission" date="2018-09" db="EMBL/GenBank/DDBJ databases">
        <title>The complete genome sequence of Neokomagataea tanensis NBRC 106556(T).</title>
        <authorList>
            <person name="Chua K.-O."/>
            <person name="See-Too W.-S."/>
            <person name="Hong K.-W."/>
            <person name="Yin W.-F."/>
            <person name="Chan K.-G."/>
        </authorList>
    </citation>
    <scope>NUCLEOTIDE SEQUENCE [LARGE SCALE GENOMIC DNA]</scope>
    <source>
        <strain evidence="5">AH13 \ NBRC 106556</strain>
    </source>
</reference>
<proteinExistence type="predicted"/>
<dbReference type="SUPFAM" id="SSF53850">
    <property type="entry name" value="Periplasmic binding protein-like II"/>
    <property type="match status" value="1"/>
</dbReference>
<feature type="chain" id="PRO_5021330274" evidence="2">
    <location>
        <begin position="26"/>
        <end position="340"/>
    </location>
</feature>
<accession>A0A4Y6V7E5</accession>
<feature type="domain" description="PBP" evidence="3">
    <location>
        <begin position="71"/>
        <end position="312"/>
    </location>
</feature>
<evidence type="ECO:0000256" key="2">
    <source>
        <dbReference type="SAM" id="SignalP"/>
    </source>
</evidence>
<dbReference type="Proteomes" id="UP000317214">
    <property type="component" value="Chromosome"/>
</dbReference>
<evidence type="ECO:0000256" key="1">
    <source>
        <dbReference type="ARBA" id="ARBA00022729"/>
    </source>
</evidence>
<feature type="signal peptide" evidence="2">
    <location>
        <begin position="1"/>
        <end position="25"/>
    </location>
</feature>
<dbReference type="InterPro" id="IPR024370">
    <property type="entry name" value="PBP_domain"/>
</dbReference>
<dbReference type="PANTHER" id="PTHR30570:SF6">
    <property type="entry name" value="PHOSPHATE-BINDING PROTEIN PSTS"/>
    <property type="match status" value="1"/>
</dbReference>
<dbReference type="EMBL" id="CP032485">
    <property type="protein sequence ID" value="QDH24600.1"/>
    <property type="molecule type" value="Genomic_DNA"/>
</dbReference>
<sequence>MSRCLLRCALSISILLSVLPPQTWAADGYPDYKPAAVSLTDSVGYRLPDGFVAEGGAKHVHFIVERFNQRFTHDHPAIHFRDLSRGTTSSMPLLTHGKILFGSMGRRINPLELNAYQKITGTRPLEIRIAHTSDDTSQDLATSLAVYVNRANPMTKITRAQLRQIMSVGNAQGDYSTWGQLGLKGEWKARSIHPYGTPEYTGFGHYMQSEQLEGRSLPPAYEYYGDTDHILRRLEADPAGIAVAALGRETPSLRQLAISEDEAGPYSLGSRDDVQNGRYVLGRYLYFYLNKPEGQPLDPLVKEYLTLVLSKEGQAIIAEQSKGYIPLTPAEARAEMAKLN</sequence>
<keyword evidence="1 2" id="KW-0732">Signal</keyword>
<dbReference type="PANTHER" id="PTHR30570">
    <property type="entry name" value="PERIPLASMIC PHOSPHATE BINDING COMPONENT OF PHOSPHATE ABC TRANSPORTER"/>
    <property type="match status" value="1"/>
</dbReference>
<evidence type="ECO:0000259" key="3">
    <source>
        <dbReference type="Pfam" id="PF12849"/>
    </source>
</evidence>